<keyword evidence="1" id="KW-0812">Transmembrane</keyword>
<name>A0A1I2KUC9_9BACL</name>
<accession>A0A1I2KUC9</accession>
<dbReference type="Proteomes" id="UP000198661">
    <property type="component" value="Unassembled WGS sequence"/>
</dbReference>
<organism evidence="2 3">
    <name type="scientific">Planifilum fulgidum</name>
    <dbReference type="NCBI Taxonomy" id="201973"/>
    <lineage>
        <taxon>Bacteria</taxon>
        <taxon>Bacillati</taxon>
        <taxon>Bacillota</taxon>
        <taxon>Bacilli</taxon>
        <taxon>Bacillales</taxon>
        <taxon>Thermoactinomycetaceae</taxon>
        <taxon>Planifilum</taxon>
    </lineage>
</organism>
<evidence type="ECO:0000313" key="2">
    <source>
        <dbReference type="EMBL" id="SFF69939.1"/>
    </source>
</evidence>
<feature type="transmembrane region" description="Helical" evidence="1">
    <location>
        <begin position="20"/>
        <end position="43"/>
    </location>
</feature>
<evidence type="ECO:0000256" key="1">
    <source>
        <dbReference type="SAM" id="Phobius"/>
    </source>
</evidence>
<sequence length="68" mass="7447">MIARSGFPLGALFAAGFTEWMGLSLLFTLLGGIVLTAAASAWFSPVYRELNRAAMRNSEEGARRVRIR</sequence>
<keyword evidence="1" id="KW-0472">Membrane</keyword>
<evidence type="ECO:0008006" key="4">
    <source>
        <dbReference type="Google" id="ProtNLM"/>
    </source>
</evidence>
<dbReference type="STRING" id="201973.SAMN04488025_1037"/>
<gene>
    <name evidence="2" type="ORF">SAMN04488025_1037</name>
</gene>
<evidence type="ECO:0000313" key="3">
    <source>
        <dbReference type="Proteomes" id="UP000198661"/>
    </source>
</evidence>
<keyword evidence="1" id="KW-1133">Transmembrane helix</keyword>
<dbReference type="AlphaFoldDB" id="A0A1I2KUC9"/>
<proteinExistence type="predicted"/>
<protein>
    <recommendedName>
        <fullName evidence="4">Transmembrane secretion effector</fullName>
    </recommendedName>
</protein>
<keyword evidence="3" id="KW-1185">Reference proteome</keyword>
<dbReference type="EMBL" id="FOOK01000003">
    <property type="protein sequence ID" value="SFF69939.1"/>
    <property type="molecule type" value="Genomic_DNA"/>
</dbReference>
<reference evidence="2 3" key="1">
    <citation type="submission" date="2016-10" db="EMBL/GenBank/DDBJ databases">
        <authorList>
            <person name="de Groot N.N."/>
        </authorList>
    </citation>
    <scope>NUCLEOTIDE SEQUENCE [LARGE SCALE GENOMIC DNA]</scope>
    <source>
        <strain evidence="2 3">DSM 44945</strain>
    </source>
</reference>